<evidence type="ECO:0000313" key="1">
    <source>
        <dbReference type="EMBL" id="VEE93011.1"/>
    </source>
</evidence>
<reference evidence="1 2" key="1">
    <citation type="submission" date="2018-12" db="EMBL/GenBank/DDBJ databases">
        <authorList>
            <consortium name="Pathogen Informatics"/>
        </authorList>
    </citation>
    <scope>NUCLEOTIDE SEQUENCE [LARGE SCALE GENOMIC DNA]</scope>
    <source>
        <strain evidence="1 2">NCTC8529</strain>
    </source>
</reference>
<dbReference type="RefSeq" id="WP_039196661.1">
    <property type="nucleotide sequence ID" value="NZ_LR134310.1"/>
</dbReference>
<proteinExistence type="predicted"/>
<dbReference type="EMBL" id="LR134310">
    <property type="protein sequence ID" value="VEE93011.1"/>
    <property type="molecule type" value="Genomic_DNA"/>
</dbReference>
<sequence>MSKYKEIERPLSPDNAVVYGVTVGLELAVLECNHIGIELEGIDTTDFRRPRLVARDNQTTRYLMKTGKAQNYGSRVKNGRRIYLNHTQVKGVRVVWESQDYRH</sequence>
<dbReference type="AlphaFoldDB" id="A0AAX3FMD8"/>
<gene>
    <name evidence="1" type="ORF">NCTC8529_02155</name>
</gene>
<evidence type="ECO:0000313" key="2">
    <source>
        <dbReference type="Proteomes" id="UP000268529"/>
    </source>
</evidence>
<name>A0AAX3FMD8_ACTEU</name>
<protein>
    <submittedName>
        <fullName evidence="1">Uncharacterized protein</fullName>
    </submittedName>
</protein>
<organism evidence="1 2">
    <name type="scientific">Actinobacillus equuli</name>
    <dbReference type="NCBI Taxonomy" id="718"/>
    <lineage>
        <taxon>Bacteria</taxon>
        <taxon>Pseudomonadati</taxon>
        <taxon>Pseudomonadota</taxon>
        <taxon>Gammaproteobacteria</taxon>
        <taxon>Pasteurellales</taxon>
        <taxon>Pasteurellaceae</taxon>
        <taxon>Actinobacillus</taxon>
    </lineage>
</organism>
<dbReference type="GeneID" id="92744753"/>
<dbReference type="Proteomes" id="UP000268529">
    <property type="component" value="Chromosome"/>
</dbReference>
<accession>A0AAX3FMD8</accession>